<evidence type="ECO:0000313" key="1">
    <source>
        <dbReference type="EMBL" id="RON85527.1"/>
    </source>
</evidence>
<proteinExistence type="predicted"/>
<dbReference type="RefSeq" id="WP_123449125.1">
    <property type="nucleotide sequence ID" value="NZ_MOBX01000003.1"/>
</dbReference>
<dbReference type="AlphaFoldDB" id="A0A423MLR3"/>
<sequence length="359" mass="39346">MNTHEIEFRYRMRPTVSPLAAKVLLPAATLESLEGRVLDPSLGKVVARINPYPGMASGDQLLLHWEGLDIEGFAYQHEMVRYVSEAQVGKDIIFVIKGLHIAALDGGSLEVYWTLFSAGLTEPASSARVQLSVGDTPPHLLAPHVVDAVGGTLDPARVTEGALITLQPYARMAPGDQISMMWSGSTSPLSFSDRLKVEAFAVADTLSFWIPCEYIAAQLGGEVTVRYRVEREGGAVLESDPARILIAAVSHGQLDAPDVLEAEDGVLLAQDYIDGVTVVISNARTQEGELVYLKCDGELFNHRDDREITRETAGKPLIFIVPHRFWREHHGSIVRVAYTVERLDDISQESAVTHVRLEA</sequence>
<evidence type="ECO:0000313" key="2">
    <source>
        <dbReference type="Proteomes" id="UP000285378"/>
    </source>
</evidence>
<comment type="caution">
    <text evidence="1">The sequence shown here is derived from an EMBL/GenBank/DDBJ whole genome shotgun (WGS) entry which is preliminary data.</text>
</comment>
<dbReference type="OrthoDB" id="4255584at2"/>
<dbReference type="EMBL" id="MOBX01000003">
    <property type="protein sequence ID" value="RON85527.1"/>
    <property type="molecule type" value="Genomic_DNA"/>
</dbReference>
<accession>A0A423MLR3</accession>
<gene>
    <name evidence="1" type="ORF">BK670_06380</name>
</gene>
<dbReference type="Proteomes" id="UP000285378">
    <property type="component" value="Unassembled WGS sequence"/>
</dbReference>
<name>A0A423MLR3_PSEFL</name>
<organism evidence="1 2">
    <name type="scientific">Pseudomonas fluorescens</name>
    <dbReference type="NCBI Taxonomy" id="294"/>
    <lineage>
        <taxon>Bacteria</taxon>
        <taxon>Pseudomonadati</taxon>
        <taxon>Pseudomonadota</taxon>
        <taxon>Gammaproteobacteria</taxon>
        <taxon>Pseudomonadales</taxon>
        <taxon>Pseudomonadaceae</taxon>
        <taxon>Pseudomonas</taxon>
    </lineage>
</organism>
<protein>
    <submittedName>
        <fullName evidence="1">Uncharacterized protein</fullName>
    </submittedName>
</protein>
<reference evidence="1 2" key="1">
    <citation type="submission" date="2016-10" db="EMBL/GenBank/DDBJ databases">
        <title>Comparative genome analysis of multiple Pseudomonas spp. focuses on biocontrol and plant growth promoting traits.</title>
        <authorList>
            <person name="Tao X.-Y."/>
            <person name="Taylor C.G."/>
        </authorList>
    </citation>
    <scope>NUCLEOTIDE SEQUENCE [LARGE SCALE GENOMIC DNA]</scope>
    <source>
        <strain evidence="1 2">28B5</strain>
    </source>
</reference>